<protein>
    <submittedName>
        <fullName evidence="2">Uncharacterized protein</fullName>
    </submittedName>
</protein>
<name>A0A8S1HTI9_9PELO</name>
<feature type="compositionally biased region" description="Basic and acidic residues" evidence="1">
    <location>
        <begin position="53"/>
        <end position="80"/>
    </location>
</feature>
<evidence type="ECO:0000313" key="2">
    <source>
        <dbReference type="EMBL" id="CAD6198588.1"/>
    </source>
</evidence>
<gene>
    <name evidence="2" type="ORF">CAUJ_LOCUS14494</name>
</gene>
<keyword evidence="3" id="KW-1185">Reference proteome</keyword>
<dbReference type="AlphaFoldDB" id="A0A8S1HTI9"/>
<feature type="compositionally biased region" description="Basic and acidic residues" evidence="1">
    <location>
        <begin position="35"/>
        <end position="46"/>
    </location>
</feature>
<accession>A0A8S1HTI9</accession>
<organism evidence="2 3">
    <name type="scientific">Caenorhabditis auriculariae</name>
    <dbReference type="NCBI Taxonomy" id="2777116"/>
    <lineage>
        <taxon>Eukaryota</taxon>
        <taxon>Metazoa</taxon>
        <taxon>Ecdysozoa</taxon>
        <taxon>Nematoda</taxon>
        <taxon>Chromadorea</taxon>
        <taxon>Rhabditida</taxon>
        <taxon>Rhabditina</taxon>
        <taxon>Rhabditomorpha</taxon>
        <taxon>Rhabditoidea</taxon>
        <taxon>Rhabditidae</taxon>
        <taxon>Peloderinae</taxon>
        <taxon>Caenorhabditis</taxon>
    </lineage>
</organism>
<sequence length="342" mass="38837">MKFAKLPEQPIVEMKSKHKLPKGDPASKATTSVDGTDKKEDTKAQELKNGVPKTEDPKKGQPKKDDQKKEEVKQGNEPVVHKTADTIVRRVLKSDEPKKIFIMPQEKILLEECQPLSLTSPVQTNYETFKTKSKFSGDTFTVFTLVMQELRDYFDIHAKALEIINLNANHAEIKMIQNARYNGVYDVMNASYPGFSSPINWPVCKCRPQQPSLAYDELKRLRASSSKANEKRLLELLEAQHEEMANLLHAEGLNYFYWYKTFVPVEQAVLPGESFGDACKRVFSSHDRSTELGDLMALVHNSPHPNEKLPKAKILPAPKTSKEKKEKDSNEKDSKDKKPKKA</sequence>
<reference evidence="2" key="1">
    <citation type="submission" date="2020-10" db="EMBL/GenBank/DDBJ databases">
        <authorList>
            <person name="Kikuchi T."/>
        </authorList>
    </citation>
    <scope>NUCLEOTIDE SEQUENCE</scope>
    <source>
        <strain evidence="2">NKZ352</strain>
    </source>
</reference>
<feature type="region of interest" description="Disordered" evidence="1">
    <location>
        <begin position="1"/>
        <end position="80"/>
    </location>
</feature>
<comment type="caution">
    <text evidence="2">The sequence shown here is derived from an EMBL/GenBank/DDBJ whole genome shotgun (WGS) entry which is preliminary data.</text>
</comment>
<proteinExistence type="predicted"/>
<feature type="region of interest" description="Disordered" evidence="1">
    <location>
        <begin position="300"/>
        <end position="342"/>
    </location>
</feature>
<dbReference type="Proteomes" id="UP000835052">
    <property type="component" value="Unassembled WGS sequence"/>
</dbReference>
<feature type="compositionally biased region" description="Basic and acidic residues" evidence="1">
    <location>
        <begin position="320"/>
        <end position="336"/>
    </location>
</feature>
<evidence type="ECO:0000313" key="3">
    <source>
        <dbReference type="Proteomes" id="UP000835052"/>
    </source>
</evidence>
<dbReference type="EMBL" id="CAJGYM010000131">
    <property type="protein sequence ID" value="CAD6198588.1"/>
    <property type="molecule type" value="Genomic_DNA"/>
</dbReference>
<evidence type="ECO:0000256" key="1">
    <source>
        <dbReference type="SAM" id="MobiDB-lite"/>
    </source>
</evidence>